<protein>
    <recommendedName>
        <fullName evidence="4">Peroxide stress protein YaaA</fullName>
    </recommendedName>
</protein>
<dbReference type="AlphaFoldDB" id="A0A0U5CGN1"/>
<evidence type="ECO:0008006" key="4">
    <source>
        <dbReference type="Google" id="ProtNLM"/>
    </source>
</evidence>
<dbReference type="Pfam" id="PF03883">
    <property type="entry name" value="H2O2_YaaD"/>
    <property type="match status" value="1"/>
</dbReference>
<sequence length="257" mass="27452">MTIILLPPSETKRDGGEPARDDLSPRFPTLVDPRRTVRRALDELVAGSDDEVIARALKVGHRAAAAEIARDRALDEAPMMPAIDRYTGVLYDALDAGSLGAAERQVLGTSVLVQSALFGLLSALEHIPAYRLSADSRLPGVSLKRVWAHACTETLARTGETLVDFRSASYAALGPLPTASPAQEVATVTVVARDADGTTRALNHFNKRGKGLFVRDLVSAGPVPATLDDLCARAAGLGWELRRTGKDSLELVVPQDR</sequence>
<dbReference type="EMBL" id="AP017315">
    <property type="protein sequence ID" value="BAU32690.1"/>
    <property type="molecule type" value="Genomic_DNA"/>
</dbReference>
<dbReference type="KEGG" id="malk:MalAC0309_1842"/>
<reference evidence="2 3" key="2">
    <citation type="submission" date="2016-01" db="EMBL/GenBank/DDBJ databases">
        <title>Microcella alkaliphila JAM AC0309 whole genome shotgun sequence.</title>
        <authorList>
            <person name="Kurata A."/>
            <person name="Hirose Y."/>
            <person name="Kishimoto N."/>
            <person name="Kobayashi T."/>
        </authorList>
    </citation>
    <scope>NUCLEOTIDE SEQUENCE [LARGE SCALE GENOMIC DNA]</scope>
    <source>
        <strain evidence="2 3">JAM AC0309</strain>
    </source>
</reference>
<organism evidence="2 3">
    <name type="scientific">Microcella alkaliphila</name>
    <dbReference type="NCBI Taxonomy" id="279828"/>
    <lineage>
        <taxon>Bacteria</taxon>
        <taxon>Bacillati</taxon>
        <taxon>Actinomycetota</taxon>
        <taxon>Actinomycetes</taxon>
        <taxon>Micrococcales</taxon>
        <taxon>Microbacteriaceae</taxon>
        <taxon>Microcella</taxon>
    </lineage>
</organism>
<dbReference type="Proteomes" id="UP000218965">
    <property type="component" value="Chromosome"/>
</dbReference>
<evidence type="ECO:0000313" key="2">
    <source>
        <dbReference type="EMBL" id="BAU32690.1"/>
    </source>
</evidence>
<reference evidence="3" key="1">
    <citation type="submission" date="2015-12" db="EMBL/GenBank/DDBJ databases">
        <authorList>
            <person name="Shamseldin A."/>
            <person name="Moawad H."/>
            <person name="Abd El-Rahim W.M."/>
            <person name="Sadowsky M.J."/>
        </authorList>
    </citation>
    <scope>NUCLEOTIDE SEQUENCE [LARGE SCALE GENOMIC DNA]</scope>
    <source>
        <strain evidence="3">JAM AC0309</strain>
    </source>
</reference>
<feature type="region of interest" description="Disordered" evidence="1">
    <location>
        <begin position="1"/>
        <end position="26"/>
    </location>
</feature>
<dbReference type="PANTHER" id="PTHR30283:SF4">
    <property type="entry name" value="PEROXIDE STRESS RESISTANCE PROTEIN YAAA"/>
    <property type="match status" value="1"/>
</dbReference>
<proteinExistence type="predicted"/>
<evidence type="ECO:0000256" key="1">
    <source>
        <dbReference type="SAM" id="MobiDB-lite"/>
    </source>
</evidence>
<feature type="compositionally biased region" description="Basic and acidic residues" evidence="1">
    <location>
        <begin position="10"/>
        <end position="24"/>
    </location>
</feature>
<evidence type="ECO:0000313" key="3">
    <source>
        <dbReference type="Proteomes" id="UP000218965"/>
    </source>
</evidence>
<dbReference type="GO" id="GO:0033194">
    <property type="term" value="P:response to hydroperoxide"/>
    <property type="evidence" value="ECO:0007669"/>
    <property type="project" value="TreeGrafter"/>
</dbReference>
<dbReference type="InterPro" id="IPR005583">
    <property type="entry name" value="YaaA"/>
</dbReference>
<gene>
    <name evidence="2" type="ORF">MalAC0309_1842</name>
</gene>
<name>A0A0U5CGN1_9MICO</name>
<dbReference type="PANTHER" id="PTHR30283">
    <property type="entry name" value="PEROXIDE STRESS RESPONSE PROTEIN YAAA"/>
    <property type="match status" value="1"/>
</dbReference>
<dbReference type="GO" id="GO:0005829">
    <property type="term" value="C:cytosol"/>
    <property type="evidence" value="ECO:0007669"/>
    <property type="project" value="TreeGrafter"/>
</dbReference>
<accession>A0A0U5CGN1</accession>
<dbReference type="RefSeq" id="WP_231923895.1">
    <property type="nucleotide sequence ID" value="NZ_AP017315.1"/>
</dbReference>